<dbReference type="Pfam" id="PF13193">
    <property type="entry name" value="AMP-binding_C"/>
    <property type="match status" value="1"/>
</dbReference>
<dbReference type="KEGG" id="mflg:ABS361_16850"/>
<dbReference type="Pfam" id="PF00501">
    <property type="entry name" value="AMP-binding"/>
    <property type="match status" value="1"/>
</dbReference>
<dbReference type="SUPFAM" id="SSF56801">
    <property type="entry name" value="Acetyl-CoA synthetase-like"/>
    <property type="match status" value="1"/>
</dbReference>
<keyword evidence="3" id="KW-0436">Ligase</keyword>
<sequence length="561" mass="60804">MVQVVPASFAAPVETRPLGDVLDRAVAQFGPRPAIDFLGRRWTYAELGGLVDRCARGLEDLGVGPGVRVGLCLPNTPYSVICFFAVLKLGGIVVNYNPLYVPRELEHQIADSGTRIMITLDVAQILPKVADLLKTTRLEAVVVCSMAAILPPIKSLLFRILKRKDLATPPAGDRRFVGFERLLANDGRYTPARIDPLTDIAVLQYTGGTTGVPKGAMLTHANLTANMEQIVRYLPDPHPGQERMLGVLPLFHVFAMGVVMNVGVALGAELILLPRFELKQVVKTIAKRRPTLFPGVPTIFTAINNLASKQKLDLSSLRFCISGGAPLPVEVRHRFEELTGCALVEGYGLTEASPVVTCNPVTGGARDGSIGVPAAGTTIELRSLEDGHIVTEIGEKGELCVRGPQVMTGYWSRPEETAKTFVDGALRTGDVGYRDADGYYYIVDRLKDLIICSGFNVYPRVIEEALYQHPAVAEVTVIGVPDAYRGQAPKAFVRCLADKTVTPEELMTFLTGYISKIEMPKAIEIRDELPKTMIGKLSKKELVADELAKAASGAPNHPTQA</sequence>
<dbReference type="AlphaFoldDB" id="A0AAU7X7M6"/>
<dbReference type="RefSeq" id="WP_407048829.1">
    <property type="nucleotide sequence ID" value="NZ_CP158568.1"/>
</dbReference>
<organism evidence="3">
    <name type="scientific">Methyloraptor flagellatus</name>
    <dbReference type="NCBI Taxonomy" id="3162530"/>
    <lineage>
        <taxon>Bacteria</taxon>
        <taxon>Pseudomonadati</taxon>
        <taxon>Pseudomonadota</taxon>
        <taxon>Alphaproteobacteria</taxon>
        <taxon>Hyphomicrobiales</taxon>
        <taxon>Ancalomicrobiaceae</taxon>
        <taxon>Methyloraptor</taxon>
    </lineage>
</organism>
<proteinExistence type="predicted"/>
<dbReference type="CDD" id="cd05936">
    <property type="entry name" value="FC-FACS_FadD_like"/>
    <property type="match status" value="1"/>
</dbReference>
<accession>A0AAU7X7M6</accession>
<dbReference type="InterPro" id="IPR050237">
    <property type="entry name" value="ATP-dep_AMP-bd_enzyme"/>
</dbReference>
<dbReference type="PANTHER" id="PTHR43767:SF1">
    <property type="entry name" value="NONRIBOSOMAL PEPTIDE SYNTHASE PES1 (EUROFUNG)-RELATED"/>
    <property type="match status" value="1"/>
</dbReference>
<feature type="domain" description="AMP-dependent synthetase/ligase" evidence="1">
    <location>
        <begin position="23"/>
        <end position="411"/>
    </location>
</feature>
<dbReference type="PROSITE" id="PS00455">
    <property type="entry name" value="AMP_BINDING"/>
    <property type="match status" value="1"/>
</dbReference>
<dbReference type="PANTHER" id="PTHR43767">
    <property type="entry name" value="LONG-CHAIN-FATTY-ACID--COA LIGASE"/>
    <property type="match status" value="1"/>
</dbReference>
<protein>
    <submittedName>
        <fullName evidence="3">Long-chain fatty acid--CoA ligase</fullName>
    </submittedName>
</protein>
<feature type="domain" description="AMP-binding enzyme C-terminal" evidence="2">
    <location>
        <begin position="462"/>
        <end position="536"/>
    </location>
</feature>
<dbReference type="InterPro" id="IPR025110">
    <property type="entry name" value="AMP-bd_C"/>
</dbReference>
<dbReference type="InterPro" id="IPR000873">
    <property type="entry name" value="AMP-dep_synth/lig_dom"/>
</dbReference>
<dbReference type="EMBL" id="CP158568">
    <property type="protein sequence ID" value="XBY43727.1"/>
    <property type="molecule type" value="Genomic_DNA"/>
</dbReference>
<dbReference type="InterPro" id="IPR045851">
    <property type="entry name" value="AMP-bd_C_sf"/>
</dbReference>
<reference evidence="3" key="1">
    <citation type="submission" date="2024-06" db="EMBL/GenBank/DDBJ databases">
        <title>Methylostella associata gen. nov., sp. nov., a novel Ancalomicrobiaceae-affiliated facultatively methylotrophic bacteria that feed on methanotrophs of the genus Methylococcus.</title>
        <authorList>
            <person name="Saltykova V."/>
            <person name="Danilova O.V."/>
            <person name="Oshkin I.Y."/>
            <person name="Belova S.E."/>
            <person name="Pimenov N.V."/>
            <person name="Dedysh S.N."/>
        </authorList>
    </citation>
    <scope>NUCLEOTIDE SEQUENCE</scope>
    <source>
        <strain evidence="3">S20</strain>
    </source>
</reference>
<dbReference type="InterPro" id="IPR020845">
    <property type="entry name" value="AMP-binding_CS"/>
</dbReference>
<evidence type="ECO:0000313" key="3">
    <source>
        <dbReference type="EMBL" id="XBY43727.1"/>
    </source>
</evidence>
<gene>
    <name evidence="3" type="ORF">ABS361_16850</name>
</gene>
<dbReference type="Gene3D" id="3.30.300.30">
    <property type="match status" value="1"/>
</dbReference>
<evidence type="ECO:0000259" key="2">
    <source>
        <dbReference type="Pfam" id="PF13193"/>
    </source>
</evidence>
<dbReference type="GO" id="GO:0016878">
    <property type="term" value="F:acid-thiol ligase activity"/>
    <property type="evidence" value="ECO:0007669"/>
    <property type="project" value="UniProtKB-ARBA"/>
</dbReference>
<dbReference type="Gene3D" id="3.40.50.12780">
    <property type="entry name" value="N-terminal domain of ligase-like"/>
    <property type="match status" value="1"/>
</dbReference>
<name>A0AAU7X7M6_9HYPH</name>
<dbReference type="InterPro" id="IPR042099">
    <property type="entry name" value="ANL_N_sf"/>
</dbReference>
<evidence type="ECO:0000259" key="1">
    <source>
        <dbReference type="Pfam" id="PF00501"/>
    </source>
</evidence>